<keyword evidence="1" id="KW-0812">Transmembrane</keyword>
<evidence type="ECO:0000313" key="3">
    <source>
        <dbReference type="EMBL" id="OMI35189.1"/>
    </source>
</evidence>
<organism evidence="3 4">
    <name type="scientific">Streptomyces sparsogenes DSM 40356</name>
    <dbReference type="NCBI Taxonomy" id="1331668"/>
    <lineage>
        <taxon>Bacteria</taxon>
        <taxon>Bacillati</taxon>
        <taxon>Actinomycetota</taxon>
        <taxon>Actinomycetes</taxon>
        <taxon>Kitasatosporales</taxon>
        <taxon>Streptomycetaceae</taxon>
        <taxon>Streptomyces</taxon>
    </lineage>
</organism>
<dbReference type="RefSeq" id="WP_076971716.1">
    <property type="nucleotide sequence ID" value="NZ_ASQP01000410.1"/>
</dbReference>
<keyword evidence="1" id="KW-1133">Transmembrane helix</keyword>
<dbReference type="AlphaFoldDB" id="A0A1R1SAY9"/>
<feature type="transmembrane region" description="Helical" evidence="1">
    <location>
        <begin position="114"/>
        <end position="134"/>
    </location>
</feature>
<dbReference type="Pfam" id="PF19733">
    <property type="entry name" value="DUF6223"/>
    <property type="match status" value="1"/>
</dbReference>
<accession>A0A1R1SAY9</accession>
<name>A0A1R1SAY9_9ACTN</name>
<feature type="chain" id="PRO_5038857874" description="Integral membrane protein" evidence="2">
    <location>
        <begin position="22"/>
        <end position="140"/>
    </location>
</feature>
<dbReference type="EMBL" id="ASQP01000410">
    <property type="protein sequence ID" value="OMI35189.1"/>
    <property type="molecule type" value="Genomic_DNA"/>
</dbReference>
<gene>
    <name evidence="3" type="ORF">SPAR_32376</name>
</gene>
<dbReference type="Proteomes" id="UP000186168">
    <property type="component" value="Unassembled WGS sequence"/>
</dbReference>
<evidence type="ECO:0008006" key="5">
    <source>
        <dbReference type="Google" id="ProtNLM"/>
    </source>
</evidence>
<reference evidence="3 4" key="1">
    <citation type="submission" date="2013-05" db="EMBL/GenBank/DDBJ databases">
        <title>Genome sequence of Streptomyces sparsogenes DSM 40356.</title>
        <authorList>
            <person name="Coyne S."/>
            <person name="Seebeck F.P."/>
        </authorList>
    </citation>
    <scope>NUCLEOTIDE SEQUENCE [LARGE SCALE GENOMIC DNA]</scope>
    <source>
        <strain evidence="3 4">DSM 40356</strain>
    </source>
</reference>
<feature type="signal peptide" evidence="2">
    <location>
        <begin position="1"/>
        <end position="21"/>
    </location>
</feature>
<dbReference type="InterPro" id="IPR045770">
    <property type="entry name" value="DUF6223"/>
</dbReference>
<proteinExistence type="predicted"/>
<sequence length="140" mass="13113">MSVRSVLAVATAALITVAVLAEPAAAHTAVQPTAADVYTLSAGRMGAIVAALLALTGVCVGGLTLARSAGRIRTGPGRRGAVMALAAGLTGAALGGLVAATASGGLGTGNGLGGALFALVLGLTGTALGGLALARARRTG</sequence>
<evidence type="ECO:0000256" key="1">
    <source>
        <dbReference type="SAM" id="Phobius"/>
    </source>
</evidence>
<feature type="transmembrane region" description="Helical" evidence="1">
    <location>
        <begin position="81"/>
        <end position="102"/>
    </location>
</feature>
<protein>
    <recommendedName>
        <fullName evidence="5">Integral membrane protein</fullName>
    </recommendedName>
</protein>
<keyword evidence="2" id="KW-0732">Signal</keyword>
<feature type="transmembrane region" description="Helical" evidence="1">
    <location>
        <begin position="45"/>
        <end position="69"/>
    </location>
</feature>
<evidence type="ECO:0000256" key="2">
    <source>
        <dbReference type="SAM" id="SignalP"/>
    </source>
</evidence>
<keyword evidence="1" id="KW-0472">Membrane</keyword>
<evidence type="ECO:0000313" key="4">
    <source>
        <dbReference type="Proteomes" id="UP000186168"/>
    </source>
</evidence>
<comment type="caution">
    <text evidence="3">The sequence shown here is derived from an EMBL/GenBank/DDBJ whole genome shotgun (WGS) entry which is preliminary data.</text>
</comment>
<keyword evidence="4" id="KW-1185">Reference proteome</keyword>